<evidence type="ECO:0000256" key="10">
    <source>
        <dbReference type="SAM" id="MobiDB-lite"/>
    </source>
</evidence>
<feature type="compositionally biased region" description="Basic and acidic residues" evidence="10">
    <location>
        <begin position="121"/>
        <end position="147"/>
    </location>
</feature>
<evidence type="ECO:0000256" key="2">
    <source>
        <dbReference type="ARBA" id="ARBA00012608"/>
    </source>
</evidence>
<dbReference type="GO" id="GO:0045252">
    <property type="term" value="C:oxoglutarate dehydrogenase complex"/>
    <property type="evidence" value="ECO:0007669"/>
    <property type="project" value="TreeGrafter"/>
</dbReference>
<keyword evidence="4 9" id="KW-0274">FAD</keyword>
<comment type="cofactor">
    <cofactor evidence="9">
        <name>FAD</name>
        <dbReference type="ChEBI" id="CHEBI:57692"/>
    </cofactor>
    <text evidence="9">Binds 1 FAD per subunit.</text>
</comment>
<dbReference type="PANTHER" id="PTHR22912:SF151">
    <property type="entry name" value="DIHYDROLIPOYL DEHYDROGENASE, MITOCHONDRIAL"/>
    <property type="match status" value="1"/>
</dbReference>
<evidence type="ECO:0000256" key="5">
    <source>
        <dbReference type="ARBA" id="ARBA00023002"/>
    </source>
</evidence>
<keyword evidence="6 9" id="KW-0520">NAD</keyword>
<protein>
    <recommendedName>
        <fullName evidence="2 9">Dihydrolipoyl dehydrogenase</fullName>
        <ecNumber evidence="2 9">1.8.1.4</ecNumber>
    </recommendedName>
</protein>
<evidence type="ECO:0000256" key="9">
    <source>
        <dbReference type="RuleBase" id="RU003692"/>
    </source>
</evidence>
<dbReference type="InterPro" id="IPR050151">
    <property type="entry name" value="Class-I_Pyr_Nuc-Dis_Oxidored"/>
</dbReference>
<dbReference type="GO" id="GO:0003723">
    <property type="term" value="F:RNA binding"/>
    <property type="evidence" value="ECO:0007669"/>
    <property type="project" value="InterPro"/>
</dbReference>
<dbReference type="SMART" id="SM00543">
    <property type="entry name" value="MIF4G"/>
    <property type="match status" value="1"/>
</dbReference>
<gene>
    <name evidence="12" type="ORF">OOW_P131scaffold01337g39</name>
</gene>
<evidence type="ECO:0000256" key="1">
    <source>
        <dbReference type="ARBA" id="ARBA00007532"/>
    </source>
</evidence>
<dbReference type="FunFam" id="3.50.50.60:FF:000025">
    <property type="entry name" value="Dihydrolipoyl dehydrogenase"/>
    <property type="match status" value="1"/>
</dbReference>
<dbReference type="PROSITE" id="PS51366">
    <property type="entry name" value="MI"/>
    <property type="match status" value="1"/>
</dbReference>
<dbReference type="InterPro" id="IPR016024">
    <property type="entry name" value="ARM-type_fold"/>
</dbReference>
<sequence length="1280" mass="141453">MPPRGGRVSKGPSLPLNLLREIGADGASSKGRGRSNRSGGRAFDRRPNRGGDRPKGSSHASHRAVEVTKKPNLKRSKRGHETDSEDSEDGSSEEQDDSGLEDEDDYDDDDEDVSDVEESTDEKSLPKAVRDKIAEDDKEIAELERRLGIKGRKGLPKSFKEDGLGDLLEGIDDAIGVESNEKKKRKAEADEWLAQKRQKANQTTRQVERDDDDEGSDSEDDDIDEDDFDMGDESSQDGGSDGEFEGFESDPETASAPKPQRENPYVAPTSGVTVTKYIPPSMRAKTGSDDELMLRIRRQTQGLVNRLTDANLISILGEIEKLYREYPRQHVTSTLVDLLLIQVCDPSSLPDTLLILTAGFATAAYKVIGMDFGAYLVQTTAEKFKEHYAKTVGRTQEQQEVTKETSNIITFLAQMYNFQMIGCNLVFDHIRFLLGELSELNAELLLRIIRMAGKPLRQDDPMALKDIVALIRPAMAKFGENNVSVRTKFMIETINDLKNNKMKAGATASAINTEHTTRMKKLLGTLSSRKLKATEPLRMGLKDIEEADKKGRWWLVGSSWAGKDKTDKKKTSDKPEADDVSDVNDLEIYDDDDLDVDLEALARRLMLNTDIRRSIFFAVMSALDFEDAYRNLLKLRLNKERQREVSHVLLQCCGSEEQYNPYYALVARKISGDDRRTKWNFQDTLWKFFRRLGESLFDEEADEVDDEDDKATELRRIVNIGKFYGNLISEGVLNLDVLRCLNFVYLKPKTKMLVEVILVTALLDFPCKNRAGADEVIRKMFTLPGKPEFARSLKYFMEKVMPRTDFLILLLLPEQKDLVIIGGGVAGYVAAIKAGQQGMKVTCIEKRGTLGGTCLNVGCIPSKSLLNNSHLYHQILHDTKNRGIEVGDVKLNLQQLMKAKDTSVGGLTKGVEFLLKKNGVEYLKGTGSFVNEHEIKIALNDGGETSRTAKNILIATGSEATPFPGLEIDEKRVVTSTGALALEKVPETMTVIGGGIIGLEMASVWSRLGAKVTVVEYLGQIGGPGMDTEIAKSAQKILKKQGIEFKLNTKVNGGDTTGDKIKLDIDAAKGGKAESIESDVVLVAIGRRPYTGGLGLENVGLETDDRGRVVIDSEYRTSHPHIRCVGDVTFGPMLAHKAEEEAVAVVEYMSKGYGHVNYAAIPSVMYTHPEVAWVGQSEQDLQKAGIQYRVGTFPFSANSRAKTNLDTEGMVKMLADPETDRILGVHIIGPNAGEMIAEGTLALEYGASSEDIARTCHAHPTLAEAFKEAAMATHAKAIHF</sequence>
<dbReference type="EMBL" id="JH794455">
    <property type="protein sequence ID" value="ELQ59697.1"/>
    <property type="molecule type" value="Genomic_DNA"/>
</dbReference>
<evidence type="ECO:0000256" key="7">
    <source>
        <dbReference type="ARBA" id="ARBA00023157"/>
    </source>
</evidence>
<accession>L7IUR7</accession>
<dbReference type="PANTHER" id="PTHR22912">
    <property type="entry name" value="DISULFIDE OXIDOREDUCTASE"/>
    <property type="match status" value="1"/>
</dbReference>
<dbReference type="EC" id="1.8.1.4" evidence="2 9"/>
<dbReference type="PRINTS" id="PR00368">
    <property type="entry name" value="FADPNR"/>
</dbReference>
<dbReference type="Pfam" id="PF02852">
    <property type="entry name" value="Pyr_redox_dim"/>
    <property type="match status" value="1"/>
</dbReference>
<feature type="compositionally biased region" description="Low complexity" evidence="10">
    <location>
        <begin position="165"/>
        <end position="176"/>
    </location>
</feature>
<keyword evidence="5 9" id="KW-0560">Oxidoreductase</keyword>
<dbReference type="Pfam" id="PF02854">
    <property type="entry name" value="MIF4G"/>
    <property type="match status" value="1"/>
</dbReference>
<dbReference type="PROSITE" id="PS00076">
    <property type="entry name" value="PYRIDINE_REDOX_1"/>
    <property type="match status" value="1"/>
</dbReference>
<dbReference type="InterPro" id="IPR036188">
    <property type="entry name" value="FAD/NAD-bd_sf"/>
</dbReference>
<dbReference type="Pfam" id="PF02847">
    <property type="entry name" value="MA3"/>
    <property type="match status" value="1"/>
</dbReference>
<evidence type="ECO:0000256" key="8">
    <source>
        <dbReference type="ARBA" id="ARBA00023284"/>
    </source>
</evidence>
<dbReference type="InterPro" id="IPR016156">
    <property type="entry name" value="FAD/NAD-linked_Rdtase_dimer_sf"/>
</dbReference>
<evidence type="ECO:0000256" key="6">
    <source>
        <dbReference type="ARBA" id="ARBA00023027"/>
    </source>
</evidence>
<evidence type="ECO:0000256" key="4">
    <source>
        <dbReference type="ARBA" id="ARBA00022827"/>
    </source>
</evidence>
<dbReference type="InterPro" id="IPR006258">
    <property type="entry name" value="Lipoamide_DH"/>
</dbReference>
<dbReference type="GO" id="GO:0006103">
    <property type="term" value="P:2-oxoglutarate metabolic process"/>
    <property type="evidence" value="ECO:0007669"/>
    <property type="project" value="TreeGrafter"/>
</dbReference>
<dbReference type="SUPFAM" id="SSF48371">
    <property type="entry name" value="ARM repeat"/>
    <property type="match status" value="1"/>
</dbReference>
<dbReference type="FunFam" id="1.25.40.180:FF:000050">
    <property type="entry name" value="Nuclear protein (Sgd1), putative"/>
    <property type="match status" value="1"/>
</dbReference>
<dbReference type="GO" id="GO:0005759">
    <property type="term" value="C:mitochondrial matrix"/>
    <property type="evidence" value="ECO:0007669"/>
    <property type="project" value="UniProtKB-ARBA"/>
</dbReference>
<dbReference type="GO" id="GO:0004148">
    <property type="term" value="F:dihydrolipoyl dehydrogenase (NADH) activity"/>
    <property type="evidence" value="ECO:0007669"/>
    <property type="project" value="UniProtKB-EC"/>
</dbReference>
<comment type="miscellaneous">
    <text evidence="9">The active site is a redox-active disulfide bond.</text>
</comment>
<feature type="compositionally biased region" description="Acidic residues" evidence="10">
    <location>
        <begin position="209"/>
        <end position="251"/>
    </location>
</feature>
<feature type="region of interest" description="Disordered" evidence="10">
    <location>
        <begin position="1"/>
        <end position="272"/>
    </location>
</feature>
<evidence type="ECO:0000259" key="11">
    <source>
        <dbReference type="PROSITE" id="PS51366"/>
    </source>
</evidence>
<name>L7IUR7_PYRO1</name>
<dbReference type="GO" id="GO:0045333">
    <property type="term" value="P:cellular respiration"/>
    <property type="evidence" value="ECO:0007669"/>
    <property type="project" value="UniProtKB-ARBA"/>
</dbReference>
<dbReference type="SMART" id="SM00544">
    <property type="entry name" value="MA3"/>
    <property type="match status" value="1"/>
</dbReference>
<dbReference type="InterPro" id="IPR003890">
    <property type="entry name" value="MIF4G-like_typ-3"/>
</dbReference>
<dbReference type="PRINTS" id="PR00411">
    <property type="entry name" value="PNDRDTASEI"/>
</dbReference>
<dbReference type="FunFam" id="3.30.390.30:FF:000001">
    <property type="entry name" value="Dihydrolipoyl dehydrogenase"/>
    <property type="match status" value="1"/>
</dbReference>
<feature type="compositionally biased region" description="Basic and acidic residues" evidence="10">
    <location>
        <begin position="42"/>
        <end position="55"/>
    </location>
</feature>
<dbReference type="Gene3D" id="3.30.390.30">
    <property type="match status" value="1"/>
</dbReference>
<dbReference type="InterPro" id="IPR004099">
    <property type="entry name" value="Pyr_nucl-diS_OxRdtase_dimer"/>
</dbReference>
<organism>
    <name type="scientific">Pyricularia oryzae (strain P131)</name>
    <name type="common">Rice blast fungus</name>
    <name type="synonym">Magnaporthe oryzae</name>
    <dbReference type="NCBI Taxonomy" id="1143193"/>
    <lineage>
        <taxon>Eukaryota</taxon>
        <taxon>Fungi</taxon>
        <taxon>Dikarya</taxon>
        <taxon>Ascomycota</taxon>
        <taxon>Pezizomycotina</taxon>
        <taxon>Sordariomycetes</taxon>
        <taxon>Sordariomycetidae</taxon>
        <taxon>Magnaporthales</taxon>
        <taxon>Pyriculariaceae</taxon>
        <taxon>Pyricularia</taxon>
    </lineage>
</organism>
<dbReference type="Pfam" id="PF07992">
    <property type="entry name" value="Pyr_redox_2"/>
    <property type="match status" value="1"/>
</dbReference>
<dbReference type="SUPFAM" id="SSF55424">
    <property type="entry name" value="FAD/NAD-linked reductases, dimerisation (C-terminal) domain"/>
    <property type="match status" value="1"/>
</dbReference>
<feature type="domain" description="MI" evidence="11">
    <location>
        <begin position="610"/>
        <end position="743"/>
    </location>
</feature>
<dbReference type="AlphaFoldDB" id="L7IUR7"/>
<keyword evidence="7" id="KW-1015">Disulfide bond</keyword>
<dbReference type="GO" id="GO:0045254">
    <property type="term" value="C:pyruvate dehydrogenase complex"/>
    <property type="evidence" value="ECO:0007669"/>
    <property type="project" value="UniProtKB-ARBA"/>
</dbReference>
<comment type="similarity">
    <text evidence="1 9">Belongs to the class-I pyridine nucleotide-disulfide oxidoreductase family.</text>
</comment>
<feature type="compositionally biased region" description="Acidic residues" evidence="10">
    <location>
        <begin position="83"/>
        <end position="120"/>
    </location>
</feature>
<dbReference type="Gene3D" id="3.50.50.60">
    <property type="entry name" value="FAD/NAD(P)-binding domain"/>
    <property type="match status" value="2"/>
</dbReference>
<keyword evidence="3 9" id="KW-0285">Flavoprotein</keyword>
<dbReference type="InterPro" id="IPR012999">
    <property type="entry name" value="Pyr_OxRdtase_I_AS"/>
</dbReference>
<dbReference type="Gene3D" id="1.25.40.180">
    <property type="match status" value="1"/>
</dbReference>
<proteinExistence type="inferred from homology"/>
<comment type="catalytic activity">
    <reaction evidence="9">
        <text>N(6)-[(R)-dihydrolipoyl]-L-lysyl-[protein] + NAD(+) = N(6)-[(R)-lipoyl]-L-lysyl-[protein] + NADH + H(+)</text>
        <dbReference type="Rhea" id="RHEA:15045"/>
        <dbReference type="Rhea" id="RHEA-COMP:10474"/>
        <dbReference type="Rhea" id="RHEA-COMP:10475"/>
        <dbReference type="ChEBI" id="CHEBI:15378"/>
        <dbReference type="ChEBI" id="CHEBI:57540"/>
        <dbReference type="ChEBI" id="CHEBI:57945"/>
        <dbReference type="ChEBI" id="CHEBI:83099"/>
        <dbReference type="ChEBI" id="CHEBI:83100"/>
        <dbReference type="EC" id="1.8.1.4"/>
    </reaction>
</comment>
<dbReference type="InterPro" id="IPR003891">
    <property type="entry name" value="Initiation_fac_eIF4g_MI"/>
</dbReference>
<reference evidence="12" key="1">
    <citation type="journal article" date="2012" name="PLoS Genet.">
        <title>Comparative analysis of the genomes of two field isolates of the rice blast fungus Magnaporthe oryzae.</title>
        <authorList>
            <person name="Xue M."/>
            <person name="Yang J."/>
            <person name="Li Z."/>
            <person name="Hu S."/>
            <person name="Yao N."/>
            <person name="Dean R.A."/>
            <person name="Zhao W."/>
            <person name="Shen M."/>
            <person name="Zhang H."/>
            <person name="Li C."/>
            <person name="Liu L."/>
            <person name="Cao L."/>
            <person name="Xu X."/>
            <person name="Xing Y."/>
            <person name="Hsiang T."/>
            <person name="Zhang Z."/>
            <person name="Xu J.R."/>
            <person name="Peng Y.L."/>
        </authorList>
    </citation>
    <scope>NUCLEOTIDE SEQUENCE [LARGE SCALE GENOMIC DNA]</scope>
    <source>
        <strain evidence="12">P131</strain>
    </source>
</reference>
<keyword evidence="8 9" id="KW-0676">Redox-active center</keyword>
<dbReference type="GO" id="GO:0050660">
    <property type="term" value="F:flavin adenine dinucleotide binding"/>
    <property type="evidence" value="ECO:0007669"/>
    <property type="project" value="InterPro"/>
</dbReference>
<dbReference type="SUPFAM" id="SSF51905">
    <property type="entry name" value="FAD/NAD(P)-binding domain"/>
    <property type="match status" value="1"/>
</dbReference>
<evidence type="ECO:0000313" key="12">
    <source>
        <dbReference type="EMBL" id="ELQ59697.1"/>
    </source>
</evidence>
<dbReference type="InterPro" id="IPR023753">
    <property type="entry name" value="FAD/NAD-binding_dom"/>
</dbReference>
<evidence type="ECO:0000256" key="3">
    <source>
        <dbReference type="ARBA" id="ARBA00022630"/>
    </source>
</evidence>
<dbReference type="NCBIfam" id="TIGR01350">
    <property type="entry name" value="lipoamide_DH"/>
    <property type="match status" value="1"/>
</dbReference>